<dbReference type="RefSeq" id="WP_259094265.1">
    <property type="nucleotide sequence ID" value="NZ_BAAAZC010000010.1"/>
</dbReference>
<organism evidence="8 9">
    <name type="scientific">Mucilaginibacter dorajii</name>
    <dbReference type="NCBI Taxonomy" id="692994"/>
    <lineage>
        <taxon>Bacteria</taxon>
        <taxon>Pseudomonadati</taxon>
        <taxon>Bacteroidota</taxon>
        <taxon>Sphingobacteriia</taxon>
        <taxon>Sphingobacteriales</taxon>
        <taxon>Sphingobacteriaceae</taxon>
        <taxon>Mucilaginibacter</taxon>
    </lineage>
</organism>
<dbReference type="Proteomes" id="UP001500742">
    <property type="component" value="Unassembled WGS sequence"/>
</dbReference>
<keyword evidence="4 5" id="KW-0378">Hydrolase</keyword>
<proteinExistence type="predicted"/>
<evidence type="ECO:0000259" key="7">
    <source>
        <dbReference type="Pfam" id="PF00149"/>
    </source>
</evidence>
<comment type="caution">
    <text evidence="8">The sequence shown here is derived from an EMBL/GenBank/DDBJ whole genome shotgun (WGS) entry which is preliminary data.</text>
</comment>
<keyword evidence="3 6" id="KW-0732">Signal</keyword>
<evidence type="ECO:0000256" key="6">
    <source>
        <dbReference type="SAM" id="SignalP"/>
    </source>
</evidence>
<dbReference type="SUPFAM" id="SSF56300">
    <property type="entry name" value="Metallo-dependent phosphatases"/>
    <property type="match status" value="1"/>
</dbReference>
<dbReference type="InterPro" id="IPR004843">
    <property type="entry name" value="Calcineurin-like_PHP"/>
</dbReference>
<dbReference type="EMBL" id="BAAAZC010000010">
    <property type="protein sequence ID" value="GAA3968583.1"/>
    <property type="molecule type" value="Genomic_DNA"/>
</dbReference>
<dbReference type="Gene3D" id="3.60.21.10">
    <property type="match status" value="1"/>
</dbReference>
<evidence type="ECO:0000256" key="5">
    <source>
        <dbReference type="PIRNR" id="PIRNR000898"/>
    </source>
</evidence>
<comment type="catalytic activity">
    <reaction evidence="1 5">
        <text>a phosphate monoester + H2O = an alcohol + phosphate</text>
        <dbReference type="Rhea" id="RHEA:15017"/>
        <dbReference type="ChEBI" id="CHEBI:15377"/>
        <dbReference type="ChEBI" id="CHEBI:30879"/>
        <dbReference type="ChEBI" id="CHEBI:43474"/>
        <dbReference type="ChEBI" id="CHEBI:67140"/>
        <dbReference type="EC" id="3.1.3.2"/>
    </reaction>
</comment>
<sequence>MKRRDFVKNATLTALGATLISPLEALAADKVTHFESDDLSPSASLKDDYAVHFLAIGDWGRNGEYDQLEVGKQMGQWAASHPNDFVISVGDNFYPRGVVSEMDPLWHYSFENVYTAHSLQCDWYPVLGNHDYGSDPDAQVRYSKVSRRWNMPARYYTKEVALSKSTKDKVLFVMIDTDPFLFESHKDYCAKQMEWLNTTLKNASADVKWKIVVGHHPYYTVGPRVANIDTLTMRAAFGKTFEDHKVDIYLSGHDHSLQHLKPEGFTHQFISGAGSELTGITKGIAYSKFEASEHGFMYFSINPDKLNVKAINLDGTVLYDTVLSK</sequence>
<name>A0ABP7PNH1_9SPHI</name>
<gene>
    <name evidence="8" type="ORF">GCM10022210_16820</name>
</gene>
<protein>
    <recommendedName>
        <fullName evidence="2 5">acid phosphatase</fullName>
        <ecNumber evidence="2 5">3.1.3.2</ecNumber>
    </recommendedName>
</protein>
<evidence type="ECO:0000256" key="2">
    <source>
        <dbReference type="ARBA" id="ARBA00012646"/>
    </source>
</evidence>
<evidence type="ECO:0000313" key="8">
    <source>
        <dbReference type="EMBL" id="GAA3968583.1"/>
    </source>
</evidence>
<evidence type="ECO:0000256" key="4">
    <source>
        <dbReference type="ARBA" id="ARBA00022801"/>
    </source>
</evidence>
<dbReference type="InterPro" id="IPR024927">
    <property type="entry name" value="Acid_PPase"/>
</dbReference>
<keyword evidence="5" id="KW-0408">Iron</keyword>
<dbReference type="InterPro" id="IPR051558">
    <property type="entry name" value="Metallophosphoesterase_PAP"/>
</dbReference>
<dbReference type="PIRSF" id="PIRSF000898">
    <property type="entry name" value="Acid_Ptase_5"/>
    <property type="match status" value="1"/>
</dbReference>
<dbReference type="EC" id="3.1.3.2" evidence="2 5"/>
<dbReference type="PANTHER" id="PTHR10161">
    <property type="entry name" value="TARTRATE-RESISTANT ACID PHOSPHATASE TYPE 5"/>
    <property type="match status" value="1"/>
</dbReference>
<reference evidence="9" key="1">
    <citation type="journal article" date="2019" name="Int. J. Syst. Evol. Microbiol.">
        <title>The Global Catalogue of Microorganisms (GCM) 10K type strain sequencing project: providing services to taxonomists for standard genome sequencing and annotation.</title>
        <authorList>
            <consortium name="The Broad Institute Genomics Platform"/>
            <consortium name="The Broad Institute Genome Sequencing Center for Infectious Disease"/>
            <person name="Wu L."/>
            <person name="Ma J."/>
        </authorList>
    </citation>
    <scope>NUCLEOTIDE SEQUENCE [LARGE SCALE GENOMIC DNA]</scope>
    <source>
        <strain evidence="9">JCM 16601</strain>
    </source>
</reference>
<dbReference type="PANTHER" id="PTHR10161:SF14">
    <property type="entry name" value="TARTRATE-RESISTANT ACID PHOSPHATASE TYPE 5"/>
    <property type="match status" value="1"/>
</dbReference>
<feature type="signal peptide" evidence="6">
    <location>
        <begin position="1"/>
        <end position="27"/>
    </location>
</feature>
<keyword evidence="9" id="KW-1185">Reference proteome</keyword>
<dbReference type="Pfam" id="PF00149">
    <property type="entry name" value="Metallophos"/>
    <property type="match status" value="1"/>
</dbReference>
<accession>A0ABP7PNH1</accession>
<evidence type="ECO:0000256" key="1">
    <source>
        <dbReference type="ARBA" id="ARBA00000032"/>
    </source>
</evidence>
<evidence type="ECO:0000256" key="3">
    <source>
        <dbReference type="ARBA" id="ARBA00022729"/>
    </source>
</evidence>
<dbReference type="InterPro" id="IPR029052">
    <property type="entry name" value="Metallo-depent_PP-like"/>
</dbReference>
<evidence type="ECO:0000313" key="9">
    <source>
        <dbReference type="Proteomes" id="UP001500742"/>
    </source>
</evidence>
<feature type="chain" id="PRO_5047402718" description="acid phosphatase" evidence="6">
    <location>
        <begin position="28"/>
        <end position="325"/>
    </location>
</feature>
<feature type="domain" description="Calcineurin-like phosphoesterase" evidence="7">
    <location>
        <begin position="52"/>
        <end position="256"/>
    </location>
</feature>